<dbReference type="Gene3D" id="3.40.50.150">
    <property type="entry name" value="Vaccinia Virus protein VP39"/>
    <property type="match status" value="1"/>
</dbReference>
<name>A0ABT9VVE3_9BACI</name>
<dbReference type="EMBL" id="JAUSTY010000003">
    <property type="protein sequence ID" value="MDQ0164962.1"/>
    <property type="molecule type" value="Genomic_DNA"/>
</dbReference>
<evidence type="ECO:0000313" key="3">
    <source>
        <dbReference type="Proteomes" id="UP001235840"/>
    </source>
</evidence>
<dbReference type="GO" id="GO:0032259">
    <property type="term" value="P:methylation"/>
    <property type="evidence" value="ECO:0007669"/>
    <property type="project" value="UniProtKB-KW"/>
</dbReference>
<dbReference type="RefSeq" id="WP_307391359.1">
    <property type="nucleotide sequence ID" value="NZ_BAAADK010000010.1"/>
</dbReference>
<feature type="domain" description="Methyltransferase type 12" evidence="1">
    <location>
        <begin position="48"/>
        <end position="134"/>
    </location>
</feature>
<keyword evidence="3" id="KW-1185">Reference proteome</keyword>
<comment type="caution">
    <text evidence="2">The sequence shown here is derived from an EMBL/GenBank/DDBJ whole genome shotgun (WGS) entry which is preliminary data.</text>
</comment>
<dbReference type="Proteomes" id="UP001235840">
    <property type="component" value="Unassembled WGS sequence"/>
</dbReference>
<protein>
    <submittedName>
        <fullName evidence="2">SAM-dependent methyltransferase</fullName>
    </submittedName>
</protein>
<gene>
    <name evidence="2" type="ORF">J2S11_000862</name>
</gene>
<accession>A0ABT9VVE3</accession>
<evidence type="ECO:0000313" key="2">
    <source>
        <dbReference type="EMBL" id="MDQ0164962.1"/>
    </source>
</evidence>
<dbReference type="InterPro" id="IPR013217">
    <property type="entry name" value="Methyltransf_12"/>
</dbReference>
<proteinExistence type="predicted"/>
<dbReference type="GO" id="GO:0008168">
    <property type="term" value="F:methyltransferase activity"/>
    <property type="evidence" value="ECO:0007669"/>
    <property type="project" value="UniProtKB-KW"/>
</dbReference>
<dbReference type="SUPFAM" id="SSF53335">
    <property type="entry name" value="S-adenosyl-L-methionine-dependent methyltransferases"/>
    <property type="match status" value="1"/>
</dbReference>
<evidence type="ECO:0000259" key="1">
    <source>
        <dbReference type="Pfam" id="PF08242"/>
    </source>
</evidence>
<keyword evidence="2" id="KW-0489">Methyltransferase</keyword>
<organism evidence="2 3">
    <name type="scientific">Caldalkalibacillus horti</name>
    <dbReference type="NCBI Taxonomy" id="77523"/>
    <lineage>
        <taxon>Bacteria</taxon>
        <taxon>Bacillati</taxon>
        <taxon>Bacillota</taxon>
        <taxon>Bacilli</taxon>
        <taxon>Bacillales</taxon>
        <taxon>Bacillaceae</taxon>
        <taxon>Caldalkalibacillus</taxon>
    </lineage>
</organism>
<sequence>MSFNYIKYWENTYQTGGTSGDGSYGVLAAFKAEVINTLCLKHGVQKVIEFGCGDGNQLQLMNYPEYLGLDVASSSIKLCAEKFKEDDSKSFLQYVPGAFVNKGFLQADLVVCLDVLYHITDEEDFKATLQDIFQASTQFVILYTRITDGTDPQVIDTIKDRDIMSYLSQFSDFKIVEIIPQRYKELSSADFIIFRKVSD</sequence>
<dbReference type="InterPro" id="IPR029063">
    <property type="entry name" value="SAM-dependent_MTases_sf"/>
</dbReference>
<dbReference type="Pfam" id="PF08242">
    <property type="entry name" value="Methyltransf_12"/>
    <property type="match status" value="1"/>
</dbReference>
<reference evidence="2 3" key="1">
    <citation type="submission" date="2023-07" db="EMBL/GenBank/DDBJ databases">
        <title>Genomic Encyclopedia of Type Strains, Phase IV (KMG-IV): sequencing the most valuable type-strain genomes for metagenomic binning, comparative biology and taxonomic classification.</title>
        <authorList>
            <person name="Goeker M."/>
        </authorList>
    </citation>
    <scope>NUCLEOTIDE SEQUENCE [LARGE SCALE GENOMIC DNA]</scope>
    <source>
        <strain evidence="2 3">DSM 12751</strain>
    </source>
</reference>
<keyword evidence="2" id="KW-0808">Transferase</keyword>